<evidence type="ECO:0000256" key="1">
    <source>
        <dbReference type="SAM" id="MobiDB-lite"/>
    </source>
</evidence>
<feature type="compositionally biased region" description="Basic and acidic residues" evidence="1">
    <location>
        <begin position="318"/>
        <end position="342"/>
    </location>
</feature>
<accession>E4X9N1</accession>
<dbReference type="Proteomes" id="UP000001307">
    <property type="component" value="Unassembled WGS sequence"/>
</dbReference>
<feature type="region of interest" description="Disordered" evidence="1">
    <location>
        <begin position="656"/>
        <end position="719"/>
    </location>
</feature>
<feature type="compositionally biased region" description="Basic and acidic residues" evidence="1">
    <location>
        <begin position="373"/>
        <end position="396"/>
    </location>
</feature>
<feature type="compositionally biased region" description="Polar residues" evidence="1">
    <location>
        <begin position="485"/>
        <end position="500"/>
    </location>
</feature>
<feature type="compositionally biased region" description="Basic and acidic residues" evidence="1">
    <location>
        <begin position="704"/>
        <end position="717"/>
    </location>
</feature>
<feature type="compositionally biased region" description="Basic residues" evidence="1">
    <location>
        <begin position="212"/>
        <end position="222"/>
    </location>
</feature>
<protein>
    <submittedName>
        <fullName evidence="2">Uncharacterized protein</fullName>
    </submittedName>
</protein>
<feature type="compositionally biased region" description="Basic and acidic residues" evidence="1">
    <location>
        <begin position="450"/>
        <end position="468"/>
    </location>
</feature>
<dbReference type="OrthoDB" id="10652368at2759"/>
<feature type="compositionally biased region" description="Basic and acidic residues" evidence="1">
    <location>
        <begin position="416"/>
        <end position="435"/>
    </location>
</feature>
<gene>
    <name evidence="2" type="ORF">GSOID_T00005083001</name>
</gene>
<evidence type="ECO:0000313" key="3">
    <source>
        <dbReference type="Proteomes" id="UP000001307"/>
    </source>
</evidence>
<feature type="region of interest" description="Disordered" evidence="1">
    <location>
        <begin position="608"/>
        <end position="628"/>
    </location>
</feature>
<reference evidence="2" key="1">
    <citation type="journal article" date="2010" name="Science">
        <title>Plasticity of animal genome architecture unmasked by rapid evolution of a pelagic tunicate.</title>
        <authorList>
            <person name="Denoeud F."/>
            <person name="Henriet S."/>
            <person name="Mungpakdee S."/>
            <person name="Aury J.M."/>
            <person name="Da Silva C."/>
            <person name="Brinkmann H."/>
            <person name="Mikhaleva J."/>
            <person name="Olsen L.C."/>
            <person name="Jubin C."/>
            <person name="Canestro C."/>
            <person name="Bouquet J.M."/>
            <person name="Danks G."/>
            <person name="Poulain J."/>
            <person name="Campsteijn C."/>
            <person name="Adamski M."/>
            <person name="Cross I."/>
            <person name="Yadetie F."/>
            <person name="Muffato M."/>
            <person name="Louis A."/>
            <person name="Butcher S."/>
            <person name="Tsagkogeorga G."/>
            <person name="Konrad A."/>
            <person name="Singh S."/>
            <person name="Jensen M.F."/>
            <person name="Cong E.H."/>
            <person name="Eikeseth-Otteraa H."/>
            <person name="Noel B."/>
            <person name="Anthouard V."/>
            <person name="Porcel B.M."/>
            <person name="Kachouri-Lafond R."/>
            <person name="Nishino A."/>
            <person name="Ugolini M."/>
            <person name="Chourrout P."/>
            <person name="Nishida H."/>
            <person name="Aasland R."/>
            <person name="Huzurbazar S."/>
            <person name="Westhof E."/>
            <person name="Delsuc F."/>
            <person name="Lehrach H."/>
            <person name="Reinhardt R."/>
            <person name="Weissenbach J."/>
            <person name="Roy S.W."/>
            <person name="Artiguenave F."/>
            <person name="Postlethwait J.H."/>
            <person name="Manak J.R."/>
            <person name="Thompson E.M."/>
            <person name="Jaillon O."/>
            <person name="Du Pasquier L."/>
            <person name="Boudinot P."/>
            <person name="Liberles D.A."/>
            <person name="Volff J.N."/>
            <person name="Philippe H."/>
            <person name="Lenhard B."/>
            <person name="Roest Crollius H."/>
            <person name="Wincker P."/>
            <person name="Chourrout D."/>
        </authorList>
    </citation>
    <scope>NUCLEOTIDE SEQUENCE [LARGE SCALE GENOMIC DNA]</scope>
</reference>
<dbReference type="EMBL" id="FN653031">
    <property type="protein sequence ID" value="CBY08510.1"/>
    <property type="molecule type" value="Genomic_DNA"/>
</dbReference>
<feature type="region of interest" description="Disordered" evidence="1">
    <location>
        <begin position="202"/>
        <end position="563"/>
    </location>
</feature>
<evidence type="ECO:0000313" key="2">
    <source>
        <dbReference type="EMBL" id="CBY08510.1"/>
    </source>
</evidence>
<keyword evidence="3" id="KW-1185">Reference proteome</keyword>
<dbReference type="AlphaFoldDB" id="E4X9N1"/>
<feature type="compositionally biased region" description="Basic and acidic residues" evidence="1">
    <location>
        <begin position="291"/>
        <end position="301"/>
    </location>
</feature>
<organism evidence="2">
    <name type="scientific">Oikopleura dioica</name>
    <name type="common">Tunicate</name>
    <dbReference type="NCBI Taxonomy" id="34765"/>
    <lineage>
        <taxon>Eukaryota</taxon>
        <taxon>Metazoa</taxon>
        <taxon>Chordata</taxon>
        <taxon>Tunicata</taxon>
        <taxon>Appendicularia</taxon>
        <taxon>Copelata</taxon>
        <taxon>Oikopleuridae</taxon>
        <taxon>Oikopleura</taxon>
    </lineage>
</organism>
<dbReference type="InParanoid" id="E4X9N1"/>
<feature type="compositionally biased region" description="Polar residues" evidence="1">
    <location>
        <begin position="397"/>
        <end position="413"/>
    </location>
</feature>
<proteinExistence type="predicted"/>
<feature type="compositionally biased region" description="Basic and acidic residues" evidence="1">
    <location>
        <begin position="660"/>
        <end position="673"/>
    </location>
</feature>
<name>E4X9N1_OIKDI</name>
<feature type="compositionally biased region" description="Basic and acidic residues" evidence="1">
    <location>
        <begin position="223"/>
        <end position="232"/>
    </location>
</feature>
<sequence>MSKSLSEDPRNNFLALKLALALKSGDGDQFCEAYDNRGLSGLNKQEFDWIKEQARKDSVLPVMTLKARMGWYKDMPDLGPELSKEAALMREEVDFKEGRKRVQSAVAGMIGTASPKNDDLKFGKAASDKNQNYTRKAMTELNDKETRAELFQNYHKEENFEVMNALSMRKKNSHVKLDIPSQVDDPITFGLGGGSCCVEETPVEVEPLPTKPKNRRKQKKPSRREPSIKDAGPRPANVQTNRGKLEAGDAESEADELALSVEKPRDYGTMAIAEPIVEKDERKPKKRTIKQFKEEKERERQSVNIRPQFLAAAQTTEPKPKEKKLLQREQDRKRELAREKYQIPDWVEEEDKKEKTKKQAQGNKSKPKKGKKKEQVKQAAKQEKQEKPQSAKKDSSVETYSLSDPSEHAQQTLKAEPVKRESRKSNELIDERSLFYDDDNWATIGVSKAPRNERRSVPSDARAQEPKRSPSAGSPPNDLQPRFPLQNNRLTSIENQNQEALSRPARQKTPDIKVNSTQDWPGLPPSNKGDAPKILVEFRPPMAHRPGTRYEQRQASKAARASAQAAAAAAEAAKDAAAERALAARTEAERAEATRIEMAKLEAAQEETARIEAEKAEAMRRQAEQARIEADEARIKAAKAEAARAQAAQAETARIQAAKEAAEGARLESERAAAMKADALRSNVSSPRATPPPSKSPPARKGKLRQERTQEREKSTESDIMENILGDQMGLNFFTTPCEDLPDEEKEFPVFPNAQAEEDSWADDPVTPEERDSFRNEMRLDSEQIRQMLLNFNAKARNYPAMTQSQEKIVQFHNKKYQKLLAKHKNGCRKTVCSLLQNMNCSLSDFFLPQFFNKLELRDRALSESITSREGAKRILASKLRHKSQFVFRLS</sequence>